<protein>
    <submittedName>
        <fullName evidence="2">Uncharacterized protein</fullName>
    </submittedName>
</protein>
<evidence type="ECO:0000256" key="1">
    <source>
        <dbReference type="SAM" id="Coils"/>
    </source>
</evidence>
<proteinExistence type="predicted"/>
<dbReference type="AlphaFoldDB" id="A0A8K0CEB5"/>
<name>A0A8K0CEB5_IGNLU</name>
<dbReference type="Proteomes" id="UP000801492">
    <property type="component" value="Unassembled WGS sequence"/>
</dbReference>
<feature type="coiled-coil region" evidence="1">
    <location>
        <begin position="244"/>
        <end position="278"/>
    </location>
</feature>
<dbReference type="EMBL" id="VTPC01089669">
    <property type="protein sequence ID" value="KAF2885758.1"/>
    <property type="molecule type" value="Genomic_DNA"/>
</dbReference>
<reference evidence="2" key="1">
    <citation type="submission" date="2019-08" db="EMBL/GenBank/DDBJ databases">
        <title>The genome of the North American firefly Photinus pyralis.</title>
        <authorList>
            <consortium name="Photinus pyralis genome working group"/>
            <person name="Fallon T.R."/>
            <person name="Sander Lower S.E."/>
            <person name="Weng J.-K."/>
        </authorList>
    </citation>
    <scope>NUCLEOTIDE SEQUENCE</scope>
    <source>
        <strain evidence="2">TRF0915ILg1</strain>
        <tissue evidence="2">Whole body</tissue>
    </source>
</reference>
<sequence length="295" mass="33807">MSDFGKTRYLNQQELEAELEAALDEIKAERLENENVDVVYIPPDLDELTDQEDIDEDVITENDVLDREIAGTFEIHGPDKEDDEFTDSDDEPLAAKIARLEQKRDIQPKWRKEEFQYTIIPTTNEKLNTEDIEKRLGDKSPLEIFGLYLDDKILSMIVNYSNKTPELTKSGVHHYTDGALNQLPVKAYLLTDNEINNRSEFFIGLLARFNMGKKLNLVQRDGFQARTYLTGLNLHPPADYGFNIADVEIDEDNLKKVIAELTRRMKVSTNEIEEIAKNTVGNLIISSMRDFACVT</sequence>
<keyword evidence="1" id="KW-0175">Coiled coil</keyword>
<keyword evidence="3" id="KW-1185">Reference proteome</keyword>
<feature type="coiled-coil region" evidence="1">
    <location>
        <begin position="9"/>
        <end position="36"/>
    </location>
</feature>
<organism evidence="2 3">
    <name type="scientific">Ignelater luminosus</name>
    <name type="common">Cucubano</name>
    <name type="synonym">Pyrophorus luminosus</name>
    <dbReference type="NCBI Taxonomy" id="2038154"/>
    <lineage>
        <taxon>Eukaryota</taxon>
        <taxon>Metazoa</taxon>
        <taxon>Ecdysozoa</taxon>
        <taxon>Arthropoda</taxon>
        <taxon>Hexapoda</taxon>
        <taxon>Insecta</taxon>
        <taxon>Pterygota</taxon>
        <taxon>Neoptera</taxon>
        <taxon>Endopterygota</taxon>
        <taxon>Coleoptera</taxon>
        <taxon>Polyphaga</taxon>
        <taxon>Elateriformia</taxon>
        <taxon>Elateroidea</taxon>
        <taxon>Elateridae</taxon>
        <taxon>Agrypninae</taxon>
        <taxon>Pyrophorini</taxon>
        <taxon>Ignelater</taxon>
    </lineage>
</organism>
<evidence type="ECO:0000313" key="2">
    <source>
        <dbReference type="EMBL" id="KAF2885758.1"/>
    </source>
</evidence>
<accession>A0A8K0CEB5</accession>
<dbReference type="OrthoDB" id="6781202at2759"/>
<gene>
    <name evidence="2" type="ORF">ILUMI_20393</name>
</gene>
<comment type="caution">
    <text evidence="2">The sequence shown here is derived from an EMBL/GenBank/DDBJ whole genome shotgun (WGS) entry which is preliminary data.</text>
</comment>
<evidence type="ECO:0000313" key="3">
    <source>
        <dbReference type="Proteomes" id="UP000801492"/>
    </source>
</evidence>